<dbReference type="InterPro" id="IPR001537">
    <property type="entry name" value="SpoU_MeTrfase"/>
</dbReference>
<dbReference type="GO" id="GO:0005829">
    <property type="term" value="C:cytosol"/>
    <property type="evidence" value="ECO:0007669"/>
    <property type="project" value="TreeGrafter"/>
</dbReference>
<feature type="non-terminal residue" evidence="6">
    <location>
        <position position="174"/>
    </location>
</feature>
<dbReference type="EMBL" id="UINC01009873">
    <property type="protein sequence ID" value="SVA44142.1"/>
    <property type="molecule type" value="Genomic_DNA"/>
</dbReference>
<dbReference type="AlphaFoldDB" id="A0A381VV45"/>
<protein>
    <recommendedName>
        <fullName evidence="5">tRNA/rRNA methyltransferase SpoU type domain-containing protein</fullName>
    </recommendedName>
</protein>
<organism evidence="6">
    <name type="scientific">marine metagenome</name>
    <dbReference type="NCBI Taxonomy" id="408172"/>
    <lineage>
        <taxon>unclassified sequences</taxon>
        <taxon>metagenomes</taxon>
        <taxon>ecological metagenomes</taxon>
    </lineage>
</organism>
<evidence type="ECO:0000256" key="3">
    <source>
        <dbReference type="ARBA" id="ARBA00022679"/>
    </source>
</evidence>
<dbReference type="GO" id="GO:0003723">
    <property type="term" value="F:RNA binding"/>
    <property type="evidence" value="ECO:0007669"/>
    <property type="project" value="InterPro"/>
</dbReference>
<dbReference type="GO" id="GO:0002128">
    <property type="term" value="P:tRNA nucleoside ribose methylation"/>
    <property type="evidence" value="ECO:0007669"/>
    <property type="project" value="TreeGrafter"/>
</dbReference>
<dbReference type="SUPFAM" id="SSF75217">
    <property type="entry name" value="alpha/beta knot"/>
    <property type="match status" value="1"/>
</dbReference>
<reference evidence="6" key="1">
    <citation type="submission" date="2018-05" db="EMBL/GenBank/DDBJ databases">
        <authorList>
            <person name="Lanie J.A."/>
            <person name="Ng W.-L."/>
            <person name="Kazmierczak K.M."/>
            <person name="Andrzejewski T.M."/>
            <person name="Davidsen T.M."/>
            <person name="Wayne K.J."/>
            <person name="Tettelin H."/>
            <person name="Glass J.I."/>
            <person name="Rusch D."/>
            <person name="Podicherti R."/>
            <person name="Tsui H.-C.T."/>
            <person name="Winkler M.E."/>
        </authorList>
    </citation>
    <scope>NUCLEOTIDE SEQUENCE</scope>
</reference>
<accession>A0A381VV45</accession>
<dbReference type="InterPro" id="IPR029028">
    <property type="entry name" value="Alpha/beta_knot_MTases"/>
</dbReference>
<keyword evidence="3" id="KW-0808">Transferase</keyword>
<name>A0A381VV45_9ZZZZ</name>
<comment type="similarity">
    <text evidence="1">Belongs to the class IV-like SAM-binding methyltransferase superfamily. RNA methyltransferase TrmH family.</text>
</comment>
<dbReference type="PANTHER" id="PTHR42786">
    <property type="entry name" value="TRNA/RRNA METHYLTRANSFERASE"/>
    <property type="match status" value="1"/>
</dbReference>
<proteinExistence type="inferred from homology"/>
<keyword evidence="2" id="KW-0489">Methyltransferase</keyword>
<dbReference type="InterPro" id="IPR004384">
    <property type="entry name" value="RNA_MeTrfase_TrmJ/LasT"/>
</dbReference>
<dbReference type="NCBIfam" id="TIGR00050">
    <property type="entry name" value="rRNA_methyl_1"/>
    <property type="match status" value="1"/>
</dbReference>
<gene>
    <name evidence="6" type="ORF">METZ01_LOCUS96996</name>
</gene>
<dbReference type="InterPro" id="IPR029026">
    <property type="entry name" value="tRNA_m1G_MTases_N"/>
</dbReference>
<dbReference type="Gene3D" id="3.40.1280.10">
    <property type="match status" value="1"/>
</dbReference>
<dbReference type="Pfam" id="PF00588">
    <property type="entry name" value="SpoU_methylase"/>
    <property type="match status" value="1"/>
</dbReference>
<dbReference type="CDD" id="cd18093">
    <property type="entry name" value="SpoU-like_TrmJ"/>
    <property type="match status" value="1"/>
</dbReference>
<feature type="domain" description="tRNA/rRNA methyltransferase SpoU type" evidence="5">
    <location>
        <begin position="17"/>
        <end position="167"/>
    </location>
</feature>
<keyword evidence="4" id="KW-0949">S-adenosyl-L-methionine</keyword>
<evidence type="ECO:0000256" key="2">
    <source>
        <dbReference type="ARBA" id="ARBA00022603"/>
    </source>
</evidence>
<evidence type="ECO:0000256" key="4">
    <source>
        <dbReference type="ARBA" id="ARBA00022691"/>
    </source>
</evidence>
<evidence type="ECO:0000259" key="5">
    <source>
        <dbReference type="Pfam" id="PF00588"/>
    </source>
</evidence>
<dbReference type="GO" id="GO:0008173">
    <property type="term" value="F:RNA methyltransferase activity"/>
    <property type="evidence" value="ECO:0007669"/>
    <property type="project" value="InterPro"/>
</dbReference>
<dbReference type="PANTHER" id="PTHR42786:SF2">
    <property type="entry name" value="TRNA (CYTIDINE_URIDINE-2'-O-)-METHYLTRANSFERASE TRMJ"/>
    <property type="match status" value="1"/>
</dbReference>
<sequence length="174" mass="19315">MSIEADITPPDYFSNTSIILIEPQVPGNIGATARAMKNMGFSRLVLVNPVEYRIVSEARWLAHGAEDVLDAAINVATLEEALQGVKFVIGTTNRGREPWFNPIVPIRDAMSEGLRFMQEQHIAILFGREDRGLPNDALEMCHRFVRIPAAIVHPSLNLSQAVLICCYEIFLAAQ</sequence>
<evidence type="ECO:0000256" key="1">
    <source>
        <dbReference type="ARBA" id="ARBA00007228"/>
    </source>
</evidence>
<evidence type="ECO:0000313" key="6">
    <source>
        <dbReference type="EMBL" id="SVA44142.1"/>
    </source>
</evidence>